<sequence length="81" mass="9036">MLSLYDEASESWARLTPSGVRVAMLEHDGPRDLWAEREPVLTHWALRGKPAPERYGLTVEDDGSHTLWLDSPSGDSFSLAV</sequence>
<comment type="caution">
    <text evidence="1">The sequence shown here is derived from an EMBL/GenBank/DDBJ whole genome shotgun (WGS) entry which is preliminary data.</text>
</comment>
<keyword evidence="2" id="KW-1185">Reference proteome</keyword>
<evidence type="ECO:0000313" key="1">
    <source>
        <dbReference type="EMBL" id="MBP2405954.1"/>
    </source>
</evidence>
<gene>
    <name evidence="1" type="ORF">JO379_005423</name>
</gene>
<reference evidence="1 2" key="1">
    <citation type="submission" date="2021-03" db="EMBL/GenBank/DDBJ databases">
        <title>Sequencing the genomes of 1000 actinobacteria strains.</title>
        <authorList>
            <person name="Klenk H.-P."/>
        </authorList>
    </citation>
    <scope>NUCLEOTIDE SEQUENCE [LARGE SCALE GENOMIC DNA]</scope>
    <source>
        <strain evidence="1 2">DSM 41480</strain>
    </source>
</reference>
<proteinExistence type="predicted"/>
<accession>A0ABS4YAY3</accession>
<organism evidence="1 2">
    <name type="scientific">Streptomyces syringium</name>
    <dbReference type="NCBI Taxonomy" id="76729"/>
    <lineage>
        <taxon>Bacteria</taxon>
        <taxon>Bacillati</taxon>
        <taxon>Actinomycetota</taxon>
        <taxon>Actinomycetes</taxon>
        <taxon>Kitasatosporales</taxon>
        <taxon>Streptomycetaceae</taxon>
        <taxon>Streptomyces</taxon>
    </lineage>
</organism>
<dbReference type="EMBL" id="JAGIOH010000001">
    <property type="protein sequence ID" value="MBP2405954.1"/>
    <property type="molecule type" value="Genomic_DNA"/>
</dbReference>
<name>A0ABS4YAY3_9ACTN</name>
<dbReference type="Proteomes" id="UP001519291">
    <property type="component" value="Unassembled WGS sequence"/>
</dbReference>
<evidence type="ECO:0000313" key="2">
    <source>
        <dbReference type="Proteomes" id="UP001519291"/>
    </source>
</evidence>
<protein>
    <submittedName>
        <fullName evidence="1">Uncharacterized protein</fullName>
    </submittedName>
</protein>